<reference evidence="1 2" key="1">
    <citation type="submission" date="2017-06" db="EMBL/GenBank/DDBJ databases">
        <title>Draft genome sequence of Fusobacterium nucleatum subsp. polymorphum KCOM 1248 (=ChDC F113).</title>
        <authorList>
            <person name="Kook J.-K."/>
            <person name="Park S.-N."/>
            <person name="Lim Y.K."/>
            <person name="Roh H."/>
        </authorList>
    </citation>
    <scope>NUCLEOTIDE SEQUENCE [LARGE SCALE GENOMIC DNA]</scope>
    <source>
        <strain evidence="2">KCOM 1248 (ChDC F113)</strain>
    </source>
</reference>
<evidence type="ECO:0000313" key="2">
    <source>
        <dbReference type="Proteomes" id="UP000223525"/>
    </source>
</evidence>
<gene>
    <name evidence="1" type="ORF">CA836_00920</name>
</gene>
<sequence>MKFTVIGRHLGTDFYIICHNQVDYYILESLDELRLGSSISGNIDTEVFYDEDNNYISTYNLEETGSYENSIRILNNYFR</sequence>
<organism evidence="1 2">
    <name type="scientific">Fusobacterium nucleatum subsp. polymorphum</name>
    <name type="common">Fusobacterium polymorphum</name>
    <dbReference type="NCBI Taxonomy" id="76857"/>
    <lineage>
        <taxon>Bacteria</taxon>
        <taxon>Fusobacteriati</taxon>
        <taxon>Fusobacteriota</taxon>
        <taxon>Fusobacteriia</taxon>
        <taxon>Fusobacteriales</taxon>
        <taxon>Fusobacteriaceae</taxon>
        <taxon>Fusobacterium</taxon>
    </lineage>
</organism>
<protein>
    <submittedName>
        <fullName evidence="1">Uncharacterized protein</fullName>
    </submittedName>
</protein>
<dbReference type="Proteomes" id="UP000223525">
    <property type="component" value="Unassembled WGS sequence"/>
</dbReference>
<accession>A0A2C6B2E9</accession>
<evidence type="ECO:0000313" key="1">
    <source>
        <dbReference type="EMBL" id="PHH98442.1"/>
    </source>
</evidence>
<proteinExistence type="predicted"/>
<dbReference type="RefSeq" id="WP_032848214.1">
    <property type="nucleotide sequence ID" value="NZ_CP077158.1"/>
</dbReference>
<comment type="caution">
    <text evidence="1">The sequence shown here is derived from an EMBL/GenBank/DDBJ whole genome shotgun (WGS) entry which is preliminary data.</text>
</comment>
<dbReference type="EMBL" id="NIRK01000001">
    <property type="protein sequence ID" value="PHH98442.1"/>
    <property type="molecule type" value="Genomic_DNA"/>
</dbReference>
<dbReference type="AlphaFoldDB" id="A0A2C6B2E9"/>
<name>A0A2C6B2E9_FUSNP</name>